<evidence type="ECO:0000313" key="7">
    <source>
        <dbReference type="EMBL" id="RQO85201.1"/>
    </source>
</evidence>
<feature type="region of interest" description="Disordered" evidence="5">
    <location>
        <begin position="177"/>
        <end position="289"/>
    </location>
</feature>
<dbReference type="Proteomes" id="UP000006729">
    <property type="component" value="Chromosome 1"/>
</dbReference>
<dbReference type="EMBL" id="CM009290">
    <property type="protein sequence ID" value="RQO85201.1"/>
    <property type="molecule type" value="Genomic_DNA"/>
</dbReference>
<evidence type="ECO:0000256" key="1">
    <source>
        <dbReference type="ARBA" id="ARBA00023015"/>
    </source>
</evidence>
<dbReference type="PANTHER" id="PTHR31719:SF164">
    <property type="entry name" value="NAC DOMAIN-CONTAINING PROTEIN"/>
    <property type="match status" value="1"/>
</dbReference>
<gene>
    <name evidence="7" type="ORF">POPTR_001G220500</name>
</gene>
<evidence type="ECO:0000256" key="5">
    <source>
        <dbReference type="SAM" id="MobiDB-lite"/>
    </source>
</evidence>
<dbReference type="GO" id="GO:0003677">
    <property type="term" value="F:DNA binding"/>
    <property type="evidence" value="ECO:0007669"/>
    <property type="project" value="UniProtKB-KW"/>
</dbReference>
<sequence length="387" mass="43357">MQDSNDPARRYGLVQRQMPTGCRFAPSDEVLVIHYLSKKGKNEPLPCPYAVRECDLYGREPEEIWKEFGGDRLKRKIDQDLGLFFFTRLKKKSGTDHGSSRIDRSVGNNIGTWHEECALRSITCSETKKNIGSKKRFVYKSNKSHNRGRVSWHMLEISLPDNTSDHVVCQLKRKERNSIKSGRGDAGVLENGNGEGAQKRQRTVSWTNQEAGPSFFNSNKTLESYDEAKRNSSGSGKEMLASNSIESGRGDAGVENGNDQGAQKRQRTVSWTNQEAGPSFFNSNKTPESYEAKRNSTVCGKEMGASIDGGHSFDLNIEWTNPDEDDTYTSHKERQPHFSSGKKMTEIASSSLASLETGKSTNHVKNAKKTLRFDVNIITFFHPTTTP</sequence>
<feature type="region of interest" description="Disordered" evidence="5">
    <location>
        <begin position="324"/>
        <end position="345"/>
    </location>
</feature>
<proteinExistence type="predicted"/>
<dbReference type="AlphaFoldDB" id="A0A3N7FCU8"/>
<evidence type="ECO:0000256" key="4">
    <source>
        <dbReference type="ARBA" id="ARBA00023242"/>
    </source>
</evidence>
<dbReference type="SMR" id="A0A3N7FCU8"/>
<evidence type="ECO:0000256" key="2">
    <source>
        <dbReference type="ARBA" id="ARBA00023125"/>
    </source>
</evidence>
<keyword evidence="1" id="KW-0805">Transcription regulation</keyword>
<evidence type="ECO:0000259" key="6">
    <source>
        <dbReference type="PROSITE" id="PS51005"/>
    </source>
</evidence>
<dbReference type="PROSITE" id="PS51005">
    <property type="entry name" value="NAC"/>
    <property type="match status" value="1"/>
</dbReference>
<keyword evidence="4" id="KW-0539">Nucleus</keyword>
<feature type="compositionally biased region" description="Polar residues" evidence="5">
    <location>
        <begin position="257"/>
        <end position="287"/>
    </location>
</feature>
<accession>A0A3N7FCU8</accession>
<name>A0A3N7FCU8_POPTR</name>
<protein>
    <recommendedName>
        <fullName evidence="6">NAC domain-containing protein</fullName>
    </recommendedName>
</protein>
<feature type="compositionally biased region" description="Polar residues" evidence="5">
    <location>
        <begin position="231"/>
        <end position="246"/>
    </location>
</feature>
<keyword evidence="2" id="KW-0238">DNA-binding</keyword>
<feature type="compositionally biased region" description="Polar residues" evidence="5">
    <location>
        <begin position="203"/>
        <end position="222"/>
    </location>
</feature>
<reference evidence="7 8" key="1">
    <citation type="journal article" date="2006" name="Science">
        <title>The genome of black cottonwood, Populus trichocarpa (Torr. &amp; Gray).</title>
        <authorList>
            <person name="Tuskan G.A."/>
            <person name="Difazio S."/>
            <person name="Jansson S."/>
            <person name="Bohlmann J."/>
            <person name="Grigoriev I."/>
            <person name="Hellsten U."/>
            <person name="Putnam N."/>
            <person name="Ralph S."/>
            <person name="Rombauts S."/>
            <person name="Salamov A."/>
            <person name="Schein J."/>
            <person name="Sterck L."/>
            <person name="Aerts A."/>
            <person name="Bhalerao R.R."/>
            <person name="Bhalerao R.P."/>
            <person name="Blaudez D."/>
            <person name="Boerjan W."/>
            <person name="Brun A."/>
            <person name="Brunner A."/>
            <person name="Busov V."/>
            <person name="Campbell M."/>
            <person name="Carlson J."/>
            <person name="Chalot M."/>
            <person name="Chapman J."/>
            <person name="Chen G.L."/>
            <person name="Cooper D."/>
            <person name="Coutinho P.M."/>
            <person name="Couturier J."/>
            <person name="Covert S."/>
            <person name="Cronk Q."/>
            <person name="Cunningham R."/>
            <person name="Davis J."/>
            <person name="Degroeve S."/>
            <person name="Dejardin A."/>
            <person name="Depamphilis C."/>
            <person name="Detter J."/>
            <person name="Dirks B."/>
            <person name="Dubchak I."/>
            <person name="Duplessis S."/>
            <person name="Ehlting J."/>
            <person name="Ellis B."/>
            <person name="Gendler K."/>
            <person name="Goodstein D."/>
            <person name="Gribskov M."/>
            <person name="Grimwood J."/>
            <person name="Groover A."/>
            <person name="Gunter L."/>
            <person name="Hamberger B."/>
            <person name="Heinze B."/>
            <person name="Helariutta Y."/>
            <person name="Henrissat B."/>
            <person name="Holligan D."/>
            <person name="Holt R."/>
            <person name="Huang W."/>
            <person name="Islam-Faridi N."/>
            <person name="Jones S."/>
            <person name="Jones-Rhoades M."/>
            <person name="Jorgensen R."/>
            <person name="Joshi C."/>
            <person name="Kangasjarvi J."/>
            <person name="Karlsson J."/>
            <person name="Kelleher C."/>
            <person name="Kirkpatrick R."/>
            <person name="Kirst M."/>
            <person name="Kohler A."/>
            <person name="Kalluri U."/>
            <person name="Larimer F."/>
            <person name="Leebens-Mack J."/>
            <person name="Leple J.C."/>
            <person name="Locascio P."/>
            <person name="Lou Y."/>
            <person name="Lucas S."/>
            <person name="Martin F."/>
            <person name="Montanini B."/>
            <person name="Napoli C."/>
            <person name="Nelson D.R."/>
            <person name="Nelson C."/>
            <person name="Nieminen K."/>
            <person name="Nilsson O."/>
            <person name="Pereda V."/>
            <person name="Peter G."/>
            <person name="Philippe R."/>
            <person name="Pilate G."/>
            <person name="Poliakov A."/>
            <person name="Razumovskaya J."/>
            <person name="Richardson P."/>
            <person name="Rinaldi C."/>
            <person name="Ritland K."/>
            <person name="Rouze P."/>
            <person name="Ryaboy D."/>
            <person name="Schmutz J."/>
            <person name="Schrader J."/>
            <person name="Segerman B."/>
            <person name="Shin H."/>
            <person name="Siddiqui A."/>
            <person name="Sterky F."/>
            <person name="Terry A."/>
            <person name="Tsai C.J."/>
            <person name="Uberbacher E."/>
            <person name="Unneberg P."/>
            <person name="Vahala J."/>
            <person name="Wall K."/>
            <person name="Wessler S."/>
            <person name="Yang G."/>
            <person name="Yin T."/>
            <person name="Douglas C."/>
            <person name="Marra M."/>
            <person name="Sandberg G."/>
            <person name="Van de Peer Y."/>
            <person name="Rokhsar D."/>
        </authorList>
    </citation>
    <scope>NUCLEOTIDE SEQUENCE [LARGE SCALE GENOMIC DNA]</scope>
    <source>
        <strain evidence="8">cv. Nisqually</strain>
    </source>
</reference>
<feature type="domain" description="NAC" evidence="6">
    <location>
        <begin position="18"/>
        <end position="174"/>
    </location>
</feature>
<dbReference type="GO" id="GO:0006355">
    <property type="term" value="P:regulation of DNA-templated transcription"/>
    <property type="evidence" value="ECO:0007669"/>
    <property type="project" value="InterPro"/>
</dbReference>
<dbReference type="PANTHER" id="PTHR31719">
    <property type="entry name" value="NAC TRANSCRIPTION FACTOR 56"/>
    <property type="match status" value="1"/>
</dbReference>
<dbReference type="InterPro" id="IPR003441">
    <property type="entry name" value="NAC-dom"/>
</dbReference>
<keyword evidence="3" id="KW-0804">Transcription</keyword>
<evidence type="ECO:0000313" key="8">
    <source>
        <dbReference type="Proteomes" id="UP000006729"/>
    </source>
</evidence>
<keyword evidence="8" id="KW-1185">Reference proteome</keyword>
<dbReference type="Gramene" id="Potri.001G220500.3.v4.1">
    <property type="protein sequence ID" value="Potri.001G220500.3.v4.1"/>
    <property type="gene ID" value="Potri.001G220500.v4.1"/>
</dbReference>
<dbReference type="OrthoDB" id="852227at2759"/>
<organism evidence="7 8">
    <name type="scientific">Populus trichocarpa</name>
    <name type="common">Western balsam poplar</name>
    <name type="synonym">Populus balsamifera subsp. trichocarpa</name>
    <dbReference type="NCBI Taxonomy" id="3694"/>
    <lineage>
        <taxon>Eukaryota</taxon>
        <taxon>Viridiplantae</taxon>
        <taxon>Streptophyta</taxon>
        <taxon>Embryophyta</taxon>
        <taxon>Tracheophyta</taxon>
        <taxon>Spermatophyta</taxon>
        <taxon>Magnoliopsida</taxon>
        <taxon>eudicotyledons</taxon>
        <taxon>Gunneridae</taxon>
        <taxon>Pentapetalae</taxon>
        <taxon>rosids</taxon>
        <taxon>fabids</taxon>
        <taxon>Malpighiales</taxon>
        <taxon>Salicaceae</taxon>
        <taxon>Saliceae</taxon>
        <taxon>Populus</taxon>
    </lineage>
</organism>
<dbReference type="InterPro" id="IPR036093">
    <property type="entry name" value="NAC_dom_sf"/>
</dbReference>
<dbReference type="Gene3D" id="2.170.150.80">
    <property type="entry name" value="NAC domain"/>
    <property type="match status" value="1"/>
</dbReference>
<dbReference type="Pfam" id="PF02365">
    <property type="entry name" value="NAM"/>
    <property type="match status" value="1"/>
</dbReference>
<dbReference type="SUPFAM" id="SSF101941">
    <property type="entry name" value="NAC domain"/>
    <property type="match status" value="1"/>
</dbReference>
<dbReference type="InParanoid" id="A0A3N7FCU8"/>
<evidence type="ECO:0000256" key="3">
    <source>
        <dbReference type="ARBA" id="ARBA00023163"/>
    </source>
</evidence>